<protein>
    <recommendedName>
        <fullName evidence="6">DUF3048 domain-containing protein</fullName>
    </recommendedName>
</protein>
<dbReference type="Pfam" id="PF17479">
    <property type="entry name" value="DUF3048_C"/>
    <property type="match status" value="1"/>
</dbReference>
<sequence>MKVIKILYSKKRFILGSVFILLLIIFTIFIIYLISYRSEIVILNQANPTNPECLPVAAGGNCVRRLLDGVYVELGKENFQPLAVMIENHPDARPPAGLARANLVYEAEAEAGITRFLAVYASGEKIAQIGPVRSARSYFVDWVKELSALLIHCGGSPDALAKIVKDRVFDLNEFYNGNYFWRDKDRLAPHNIYTSSQKLGQYLKENKASQGNFFSWQFKDDLPLEERPLATEINIFYKAPDFLVKWEYNRPSNRYQRYLAGKIHADQDGQVITAKNVVIKYVSAAVVDKDLRLKMETTGSGKAIICLDGSCQTGSWRKQTDSSRSYFYNDQMEEIKFNAGPTWIEVVRPERVVNFK</sequence>
<proteinExistence type="predicted"/>
<evidence type="ECO:0000259" key="3">
    <source>
        <dbReference type="Pfam" id="PF17479"/>
    </source>
</evidence>
<evidence type="ECO:0008006" key="6">
    <source>
        <dbReference type="Google" id="ProtNLM"/>
    </source>
</evidence>
<comment type="caution">
    <text evidence="4">The sequence shown here is derived from an EMBL/GenBank/DDBJ whole genome shotgun (WGS) entry which is preliminary data.</text>
</comment>
<dbReference type="InterPro" id="IPR035328">
    <property type="entry name" value="DUF3048_C"/>
</dbReference>
<feature type="domain" description="DUF3048" evidence="2">
    <location>
        <begin position="76"/>
        <end position="207"/>
    </location>
</feature>
<evidence type="ECO:0000313" key="5">
    <source>
        <dbReference type="Proteomes" id="UP000228964"/>
    </source>
</evidence>
<dbReference type="Pfam" id="PF11258">
    <property type="entry name" value="DUF3048"/>
    <property type="match status" value="1"/>
</dbReference>
<evidence type="ECO:0000256" key="1">
    <source>
        <dbReference type="SAM" id="Phobius"/>
    </source>
</evidence>
<reference evidence="5" key="1">
    <citation type="submission" date="2017-09" db="EMBL/GenBank/DDBJ databases">
        <title>Depth-based differentiation of microbial function through sediment-hosted aquifers and enrichment of novel symbionts in the deep terrestrial subsurface.</title>
        <authorList>
            <person name="Probst A.J."/>
            <person name="Ladd B."/>
            <person name="Jarett J.K."/>
            <person name="Geller-Mcgrath D.E."/>
            <person name="Sieber C.M.K."/>
            <person name="Emerson J.B."/>
            <person name="Anantharaman K."/>
            <person name="Thomas B.C."/>
            <person name="Malmstrom R."/>
            <person name="Stieglmeier M."/>
            <person name="Klingl A."/>
            <person name="Woyke T."/>
            <person name="Ryan C.M."/>
            <person name="Banfield J.F."/>
        </authorList>
    </citation>
    <scope>NUCLEOTIDE SEQUENCE [LARGE SCALE GENOMIC DNA]</scope>
</reference>
<dbReference type="EMBL" id="PFAO01000023">
    <property type="protein sequence ID" value="PIT95482.1"/>
    <property type="molecule type" value="Genomic_DNA"/>
</dbReference>
<dbReference type="Gene3D" id="3.50.90.10">
    <property type="entry name" value="YerB-like"/>
    <property type="match status" value="1"/>
</dbReference>
<dbReference type="Proteomes" id="UP000228964">
    <property type="component" value="Unassembled WGS sequence"/>
</dbReference>
<dbReference type="AlphaFoldDB" id="A0A2M6WRT8"/>
<name>A0A2M6WRT8_9BACT</name>
<evidence type="ECO:0000259" key="2">
    <source>
        <dbReference type="Pfam" id="PF11258"/>
    </source>
</evidence>
<keyword evidence="1" id="KW-0472">Membrane</keyword>
<dbReference type="InterPro" id="IPR023158">
    <property type="entry name" value="YerB-like_sf"/>
</dbReference>
<dbReference type="InterPro" id="IPR021416">
    <property type="entry name" value="DUF3048_N"/>
</dbReference>
<gene>
    <name evidence="4" type="ORF">COT96_01025</name>
</gene>
<evidence type="ECO:0000313" key="4">
    <source>
        <dbReference type="EMBL" id="PIT95482.1"/>
    </source>
</evidence>
<organism evidence="4 5">
    <name type="scientific">Candidatus Falkowbacteria bacterium CG10_big_fil_rev_8_21_14_0_10_38_22</name>
    <dbReference type="NCBI Taxonomy" id="1974564"/>
    <lineage>
        <taxon>Bacteria</taxon>
        <taxon>Candidatus Falkowiibacteriota</taxon>
    </lineage>
</organism>
<feature type="domain" description="DUF3048" evidence="3">
    <location>
        <begin position="235"/>
        <end position="344"/>
    </location>
</feature>
<dbReference type="SUPFAM" id="SSF159774">
    <property type="entry name" value="YerB-like"/>
    <property type="match status" value="1"/>
</dbReference>
<keyword evidence="1" id="KW-0812">Transmembrane</keyword>
<keyword evidence="1" id="KW-1133">Transmembrane helix</keyword>
<accession>A0A2M6WRT8</accession>
<feature type="transmembrane region" description="Helical" evidence="1">
    <location>
        <begin position="12"/>
        <end position="34"/>
    </location>
</feature>